<dbReference type="PhylomeDB" id="E9HR20"/>
<dbReference type="Proteomes" id="UP000000305">
    <property type="component" value="Unassembled WGS sequence"/>
</dbReference>
<dbReference type="InParanoid" id="E9HR20"/>
<dbReference type="Pfam" id="PF17286">
    <property type="entry name" value="PRMT5_C"/>
    <property type="match status" value="1"/>
</dbReference>
<dbReference type="InterPro" id="IPR029063">
    <property type="entry name" value="SAM-dependent_MTases_sf"/>
</dbReference>
<proteinExistence type="predicted"/>
<dbReference type="GO" id="GO:0016274">
    <property type="term" value="F:protein-arginine N-methyltransferase activity"/>
    <property type="evidence" value="ECO:0007669"/>
    <property type="project" value="InterPro"/>
</dbReference>
<evidence type="ECO:0000259" key="3">
    <source>
        <dbReference type="Pfam" id="PF17286"/>
    </source>
</evidence>
<name>E9HR20_DAPPU</name>
<keyword evidence="5" id="KW-1185">Reference proteome</keyword>
<dbReference type="InterPro" id="IPR025799">
    <property type="entry name" value="Arg_MeTrfase"/>
</dbReference>
<sequence>MVVGAGRGPLVRAAITTAEKADRRIRVYAVEKNPNVIVTSYPRLGNDMDNHLEITSFRQSMTGSSFLLVTLRFWDKSSIPKCSMRCDPVGSVTSLTSRLLRSLADPQALFTFTHPNREMPIDNSRYELRQFPIKCDAMLHGFAGYFETVLYKDVMLSINPTTHLPGMFKSHQSKEDVPEIHFWRCVNRTHVYAIHNPLGRSHNIGL</sequence>
<evidence type="ECO:0000313" key="4">
    <source>
        <dbReference type="EMBL" id="EFX65794.1"/>
    </source>
</evidence>
<evidence type="ECO:0000256" key="1">
    <source>
        <dbReference type="ARBA" id="ARBA00022691"/>
    </source>
</evidence>
<gene>
    <name evidence="4" type="ORF">DAPPUDRAFT_116949</name>
</gene>
<reference evidence="4 5" key="1">
    <citation type="journal article" date="2011" name="Science">
        <title>The ecoresponsive genome of Daphnia pulex.</title>
        <authorList>
            <person name="Colbourne J.K."/>
            <person name="Pfrender M.E."/>
            <person name="Gilbert D."/>
            <person name="Thomas W.K."/>
            <person name="Tucker A."/>
            <person name="Oakley T.H."/>
            <person name="Tokishita S."/>
            <person name="Aerts A."/>
            <person name="Arnold G.J."/>
            <person name="Basu M.K."/>
            <person name="Bauer D.J."/>
            <person name="Caceres C.E."/>
            <person name="Carmel L."/>
            <person name="Casola C."/>
            <person name="Choi J.H."/>
            <person name="Detter J.C."/>
            <person name="Dong Q."/>
            <person name="Dusheyko S."/>
            <person name="Eads B.D."/>
            <person name="Frohlich T."/>
            <person name="Geiler-Samerotte K.A."/>
            <person name="Gerlach D."/>
            <person name="Hatcher P."/>
            <person name="Jogdeo S."/>
            <person name="Krijgsveld J."/>
            <person name="Kriventseva E.V."/>
            <person name="Kultz D."/>
            <person name="Laforsch C."/>
            <person name="Lindquist E."/>
            <person name="Lopez J."/>
            <person name="Manak J.R."/>
            <person name="Muller J."/>
            <person name="Pangilinan J."/>
            <person name="Patwardhan R.P."/>
            <person name="Pitluck S."/>
            <person name="Pritham E.J."/>
            <person name="Rechtsteiner A."/>
            <person name="Rho M."/>
            <person name="Rogozin I.B."/>
            <person name="Sakarya O."/>
            <person name="Salamov A."/>
            <person name="Schaack S."/>
            <person name="Shapiro H."/>
            <person name="Shiga Y."/>
            <person name="Skalitzky C."/>
            <person name="Smith Z."/>
            <person name="Souvorov A."/>
            <person name="Sung W."/>
            <person name="Tang Z."/>
            <person name="Tsuchiya D."/>
            <person name="Tu H."/>
            <person name="Vos H."/>
            <person name="Wang M."/>
            <person name="Wolf Y.I."/>
            <person name="Yamagata H."/>
            <person name="Yamada T."/>
            <person name="Ye Y."/>
            <person name="Shaw J.R."/>
            <person name="Andrews J."/>
            <person name="Crease T.J."/>
            <person name="Tang H."/>
            <person name="Lucas S.M."/>
            <person name="Robertson H.M."/>
            <person name="Bork P."/>
            <person name="Koonin E.V."/>
            <person name="Zdobnov E.M."/>
            <person name="Grigoriev I.V."/>
            <person name="Lynch M."/>
            <person name="Boore J.L."/>
        </authorList>
    </citation>
    <scope>NUCLEOTIDE SEQUENCE [LARGE SCALE GENOMIC DNA]</scope>
</reference>
<dbReference type="AlphaFoldDB" id="E9HR20"/>
<dbReference type="Gene3D" id="2.70.160.11">
    <property type="entry name" value="Hnrnp arginine n-methyltransferase1"/>
    <property type="match status" value="1"/>
</dbReference>
<protein>
    <recommendedName>
        <fullName evidence="6">PRMT5 arginine-N-methyltransferase domain-containing protein</fullName>
    </recommendedName>
</protein>
<evidence type="ECO:0008006" key="6">
    <source>
        <dbReference type="Google" id="ProtNLM"/>
    </source>
</evidence>
<keyword evidence="1" id="KW-0949">S-adenosyl-L-methionine</keyword>
<feature type="domain" description="PRMT5 oligomerisation" evidence="3">
    <location>
        <begin position="102"/>
        <end position="168"/>
    </location>
</feature>
<dbReference type="STRING" id="6669.E9HR20"/>
<dbReference type="InterPro" id="IPR035248">
    <property type="entry name" value="PRMT5_C"/>
</dbReference>
<dbReference type="OrthoDB" id="1368803at2759"/>
<organism evidence="4 5">
    <name type="scientific">Daphnia pulex</name>
    <name type="common">Water flea</name>
    <dbReference type="NCBI Taxonomy" id="6669"/>
    <lineage>
        <taxon>Eukaryota</taxon>
        <taxon>Metazoa</taxon>
        <taxon>Ecdysozoa</taxon>
        <taxon>Arthropoda</taxon>
        <taxon>Crustacea</taxon>
        <taxon>Branchiopoda</taxon>
        <taxon>Diplostraca</taxon>
        <taxon>Cladocera</taxon>
        <taxon>Anomopoda</taxon>
        <taxon>Daphniidae</taxon>
        <taxon>Daphnia</taxon>
    </lineage>
</organism>
<dbReference type="eggNOG" id="KOG0822">
    <property type="taxonomic scope" value="Eukaryota"/>
</dbReference>
<dbReference type="KEGG" id="dpx:DAPPUDRAFT_116949"/>
<dbReference type="InterPro" id="IPR035075">
    <property type="entry name" value="PRMT5"/>
</dbReference>
<dbReference type="HOGENOM" id="CLU_010247_1_1_1"/>
<dbReference type="EMBL" id="GL732730">
    <property type="protein sequence ID" value="EFX65794.1"/>
    <property type="molecule type" value="Genomic_DNA"/>
</dbReference>
<accession>E9HR20</accession>
<feature type="domain" description="PRMT5 arginine-N-methyltransferase" evidence="2">
    <location>
        <begin position="1"/>
        <end position="46"/>
    </location>
</feature>
<evidence type="ECO:0000259" key="2">
    <source>
        <dbReference type="Pfam" id="PF05185"/>
    </source>
</evidence>
<dbReference type="PANTHER" id="PTHR10738">
    <property type="entry name" value="PROTEIN ARGININE N-METHYLTRANSFERASE 5"/>
    <property type="match status" value="1"/>
</dbReference>
<dbReference type="Pfam" id="PF05185">
    <property type="entry name" value="PRMT5"/>
    <property type="match status" value="1"/>
</dbReference>
<dbReference type="PANTHER" id="PTHR10738:SF0">
    <property type="entry name" value="PROTEIN ARGININE N-METHYLTRANSFERASE 5"/>
    <property type="match status" value="1"/>
</dbReference>
<evidence type="ECO:0000313" key="5">
    <source>
        <dbReference type="Proteomes" id="UP000000305"/>
    </source>
</evidence>
<dbReference type="Gene3D" id="3.40.50.150">
    <property type="entry name" value="Vaccinia Virus protein VP39"/>
    <property type="match status" value="1"/>
</dbReference>